<organism evidence="1 2">
    <name type="scientific">Araneus ventricosus</name>
    <name type="common">Orbweaver spider</name>
    <name type="synonym">Epeira ventricosa</name>
    <dbReference type="NCBI Taxonomy" id="182803"/>
    <lineage>
        <taxon>Eukaryota</taxon>
        <taxon>Metazoa</taxon>
        <taxon>Ecdysozoa</taxon>
        <taxon>Arthropoda</taxon>
        <taxon>Chelicerata</taxon>
        <taxon>Arachnida</taxon>
        <taxon>Araneae</taxon>
        <taxon>Araneomorphae</taxon>
        <taxon>Entelegynae</taxon>
        <taxon>Araneoidea</taxon>
        <taxon>Araneidae</taxon>
        <taxon>Araneus</taxon>
    </lineage>
</organism>
<keyword evidence="2" id="KW-1185">Reference proteome</keyword>
<accession>A0A4Y2ADJ6</accession>
<sequence length="165" mass="19036">MTRTTPELAPPLQTFAPHHREELWLPISDLTCSRPIYTVDLQWNRVSNLEPSGPDLPLGHRGLPKSIKDFPLLLQSALKSCMQRALSHRFFSAKAKTWWLRTCDCKYPSKSKDLEAQNLRLQVPQQKQRPTVLEPAIASTPTKFPVKVLNFFRMLLKSKRTDFNL</sequence>
<dbReference type="Proteomes" id="UP000499080">
    <property type="component" value="Unassembled WGS sequence"/>
</dbReference>
<evidence type="ECO:0000313" key="1">
    <source>
        <dbReference type="EMBL" id="GBL77912.1"/>
    </source>
</evidence>
<protein>
    <submittedName>
        <fullName evidence="1">Uncharacterized protein</fullName>
    </submittedName>
</protein>
<comment type="caution">
    <text evidence="1">The sequence shown here is derived from an EMBL/GenBank/DDBJ whole genome shotgun (WGS) entry which is preliminary data.</text>
</comment>
<dbReference type="AlphaFoldDB" id="A0A4Y2ADJ6"/>
<proteinExistence type="predicted"/>
<reference evidence="1 2" key="1">
    <citation type="journal article" date="2019" name="Sci. Rep.">
        <title>Orb-weaving spider Araneus ventricosus genome elucidates the spidroin gene catalogue.</title>
        <authorList>
            <person name="Kono N."/>
            <person name="Nakamura H."/>
            <person name="Ohtoshi R."/>
            <person name="Moran D.A.P."/>
            <person name="Shinohara A."/>
            <person name="Yoshida Y."/>
            <person name="Fujiwara M."/>
            <person name="Mori M."/>
            <person name="Tomita M."/>
            <person name="Arakawa K."/>
        </authorList>
    </citation>
    <scope>NUCLEOTIDE SEQUENCE [LARGE SCALE GENOMIC DNA]</scope>
</reference>
<name>A0A4Y2ADJ6_ARAVE</name>
<gene>
    <name evidence="1" type="ORF">AVEN_143246_1</name>
</gene>
<dbReference type="EMBL" id="BGPR01000014">
    <property type="protein sequence ID" value="GBL77912.1"/>
    <property type="molecule type" value="Genomic_DNA"/>
</dbReference>
<evidence type="ECO:0000313" key="2">
    <source>
        <dbReference type="Proteomes" id="UP000499080"/>
    </source>
</evidence>